<organism evidence="3 4">
    <name type="scientific">Volvox africanus</name>
    <dbReference type="NCBI Taxonomy" id="51714"/>
    <lineage>
        <taxon>Eukaryota</taxon>
        <taxon>Viridiplantae</taxon>
        <taxon>Chlorophyta</taxon>
        <taxon>core chlorophytes</taxon>
        <taxon>Chlorophyceae</taxon>
        <taxon>CS clade</taxon>
        <taxon>Chlamydomonadales</taxon>
        <taxon>Volvocaceae</taxon>
        <taxon>Volvox</taxon>
    </lineage>
</organism>
<name>A0ABQ5RNP1_9CHLO</name>
<feature type="domain" description="Reverse transcriptase Ty1/copia-type" evidence="2">
    <location>
        <begin position="255"/>
        <end position="314"/>
    </location>
</feature>
<evidence type="ECO:0000259" key="2">
    <source>
        <dbReference type="Pfam" id="PF07727"/>
    </source>
</evidence>
<accession>A0ABQ5RNP1</accession>
<evidence type="ECO:0000313" key="3">
    <source>
        <dbReference type="EMBL" id="GLI58642.1"/>
    </source>
</evidence>
<reference evidence="3 4" key="1">
    <citation type="journal article" date="2023" name="IScience">
        <title>Expanded male sex-determining region conserved during the evolution of homothallism in the green alga Volvox.</title>
        <authorList>
            <person name="Yamamoto K."/>
            <person name="Matsuzaki R."/>
            <person name="Mahakham W."/>
            <person name="Heman W."/>
            <person name="Sekimoto H."/>
            <person name="Kawachi M."/>
            <person name="Minakuchi Y."/>
            <person name="Toyoda A."/>
            <person name="Nozaki H."/>
        </authorList>
    </citation>
    <scope>NUCLEOTIDE SEQUENCE [LARGE SCALE GENOMIC DNA]</scope>
    <source>
        <strain evidence="3 4">NIES-4468</strain>
    </source>
</reference>
<feature type="region of interest" description="Disordered" evidence="1">
    <location>
        <begin position="131"/>
        <end position="207"/>
    </location>
</feature>
<gene>
    <name evidence="3" type="ORF">VaNZ11_000379</name>
</gene>
<dbReference type="Proteomes" id="UP001165090">
    <property type="component" value="Unassembled WGS sequence"/>
</dbReference>
<evidence type="ECO:0000256" key="1">
    <source>
        <dbReference type="SAM" id="MobiDB-lite"/>
    </source>
</evidence>
<dbReference type="EMBL" id="BSDZ01000003">
    <property type="protein sequence ID" value="GLI58642.1"/>
    <property type="molecule type" value="Genomic_DNA"/>
</dbReference>
<dbReference type="Pfam" id="PF07727">
    <property type="entry name" value="RVT_2"/>
    <property type="match status" value="1"/>
</dbReference>
<evidence type="ECO:0000313" key="4">
    <source>
        <dbReference type="Proteomes" id="UP001165090"/>
    </source>
</evidence>
<feature type="non-terminal residue" evidence="3">
    <location>
        <position position="1"/>
    </location>
</feature>
<keyword evidence="4" id="KW-1185">Reference proteome</keyword>
<feature type="compositionally biased region" description="Low complexity" evidence="1">
    <location>
        <begin position="179"/>
        <end position="192"/>
    </location>
</feature>
<comment type="caution">
    <text evidence="3">The sequence shown here is derived from an EMBL/GenBank/DDBJ whole genome shotgun (WGS) entry which is preliminary data.</text>
</comment>
<dbReference type="InterPro" id="IPR013103">
    <property type="entry name" value="RVT_2"/>
</dbReference>
<feature type="compositionally biased region" description="Acidic residues" evidence="1">
    <location>
        <begin position="138"/>
        <end position="160"/>
    </location>
</feature>
<proteinExistence type="predicted"/>
<protein>
    <recommendedName>
        <fullName evidence="2">Reverse transcriptase Ty1/copia-type domain-containing protein</fullName>
    </recommendedName>
</protein>
<sequence length="320" mass="34978">SVCPQVRTESRSPFCHRGEPPLGKPDDGYRISRNLLFSWLGCTAVGCHQGTHLMGGSNPPVNVCGLAQEYHNYYFYCSDCTLVLKLPFRFLVCKSTPGMARTAFEGGWMVMSVPRPNKQYVLVEDCEDEDAPPLIDASDSDSDEDESDLEFEDDANENEEIVGASPGGDGNGSLSEDPNTGSGSNSGTAGASPEASPELARATRVNRGIPRERLNLAVVARQPEVPRTYDEAMASSTSQMWKQAMEEEIASLRANQVSTLEKLPKGVRALPVKWVFTIKRDANGEIVRYKARLVAKGFAQVEGRDFDEVFAPVSTPLCVY</sequence>